<dbReference type="Proteomes" id="UP000799776">
    <property type="component" value="Unassembled WGS sequence"/>
</dbReference>
<dbReference type="SUPFAM" id="SSF52833">
    <property type="entry name" value="Thioredoxin-like"/>
    <property type="match status" value="1"/>
</dbReference>
<accession>A0A9P4HXA2</accession>
<dbReference type="Gene3D" id="3.40.30.10">
    <property type="entry name" value="Glutaredoxin"/>
    <property type="match status" value="1"/>
</dbReference>
<feature type="non-terminal residue" evidence="1">
    <location>
        <position position="1"/>
    </location>
</feature>
<proteinExistence type="predicted"/>
<dbReference type="InterPro" id="IPR032801">
    <property type="entry name" value="PXL2A/B/C"/>
</dbReference>
<dbReference type="InterPro" id="IPR036249">
    <property type="entry name" value="Thioredoxin-like_sf"/>
</dbReference>
<name>A0A9P4HXA2_9PEZI</name>
<dbReference type="PANTHER" id="PTHR28630">
    <property type="match status" value="1"/>
</dbReference>
<keyword evidence="2" id="KW-1185">Reference proteome</keyword>
<comment type="caution">
    <text evidence="1">The sequence shown here is derived from an EMBL/GenBank/DDBJ whole genome shotgun (WGS) entry which is preliminary data.</text>
</comment>
<dbReference type="AlphaFoldDB" id="A0A9P4HXA2"/>
<dbReference type="CDD" id="cd02970">
    <property type="entry name" value="PRX_like2"/>
    <property type="match status" value="1"/>
</dbReference>
<reference evidence="1" key="1">
    <citation type="journal article" date="2020" name="Stud. Mycol.">
        <title>101 Dothideomycetes genomes: a test case for predicting lifestyles and emergence of pathogens.</title>
        <authorList>
            <person name="Haridas S."/>
            <person name="Albert R."/>
            <person name="Binder M."/>
            <person name="Bloem J."/>
            <person name="Labutti K."/>
            <person name="Salamov A."/>
            <person name="Andreopoulos B."/>
            <person name="Baker S."/>
            <person name="Barry K."/>
            <person name="Bills G."/>
            <person name="Bluhm B."/>
            <person name="Cannon C."/>
            <person name="Castanera R."/>
            <person name="Culley D."/>
            <person name="Daum C."/>
            <person name="Ezra D."/>
            <person name="Gonzalez J."/>
            <person name="Henrissat B."/>
            <person name="Kuo A."/>
            <person name="Liang C."/>
            <person name="Lipzen A."/>
            <person name="Lutzoni F."/>
            <person name="Magnuson J."/>
            <person name="Mondo S."/>
            <person name="Nolan M."/>
            <person name="Ohm R."/>
            <person name="Pangilinan J."/>
            <person name="Park H.-J."/>
            <person name="Ramirez L."/>
            <person name="Alfaro M."/>
            <person name="Sun H."/>
            <person name="Tritt A."/>
            <person name="Yoshinaga Y."/>
            <person name="Zwiers L.-H."/>
            <person name="Turgeon B."/>
            <person name="Goodwin S."/>
            <person name="Spatafora J."/>
            <person name="Crous P."/>
            <person name="Grigoriev I."/>
        </authorList>
    </citation>
    <scope>NUCLEOTIDE SEQUENCE</scope>
    <source>
        <strain evidence="1">CBS 121410</strain>
    </source>
</reference>
<protein>
    <recommendedName>
        <fullName evidence="3">AhpC/TSA antioxidant enzyme-domain-containing protein</fullName>
    </recommendedName>
</protein>
<evidence type="ECO:0008006" key="3">
    <source>
        <dbReference type="Google" id="ProtNLM"/>
    </source>
</evidence>
<sequence length="233" mass="25803">DFKGDLDVSQKLPTKEDIEKCADLVVLDVDGKSRPFKTIYSGEGAAQRQLVIFVRHFFCGNCQEYLRTLCASITPESLLSLPTPTFLTIIGCGRPELIQMYAETTNCPFPIFADPTTALYSNLGMTRTLSLGPKKPDYIKTGFLQTTVQSIFQGIRSGSGAVKGGDIRQVGGEMLWEEGRVVWCHRMKNTRDHAEVEELRQVLGLDGTGEGRRSNGGFRAMARRSVSWGRKSS</sequence>
<gene>
    <name evidence="1" type="ORF">K490DRAFT_15945</name>
</gene>
<dbReference type="Pfam" id="PF13911">
    <property type="entry name" value="AhpC-TSA_2"/>
    <property type="match status" value="1"/>
</dbReference>
<dbReference type="EMBL" id="ML978720">
    <property type="protein sequence ID" value="KAF2087261.1"/>
    <property type="molecule type" value="Genomic_DNA"/>
</dbReference>
<feature type="non-terminal residue" evidence="1">
    <location>
        <position position="233"/>
    </location>
</feature>
<dbReference type="FunFam" id="3.40.30.10:FF:000404">
    <property type="entry name" value="WGS project CABT00000000 data, contig 2.14"/>
    <property type="match status" value="1"/>
</dbReference>
<evidence type="ECO:0000313" key="1">
    <source>
        <dbReference type="EMBL" id="KAF2087261.1"/>
    </source>
</evidence>
<evidence type="ECO:0000313" key="2">
    <source>
        <dbReference type="Proteomes" id="UP000799776"/>
    </source>
</evidence>
<dbReference type="PANTHER" id="PTHR28630:SF3">
    <property type="entry name" value="PEROXIREDOXIN-LIKE 2C"/>
    <property type="match status" value="1"/>
</dbReference>
<organism evidence="1 2">
    <name type="scientific">Saccharata proteae CBS 121410</name>
    <dbReference type="NCBI Taxonomy" id="1314787"/>
    <lineage>
        <taxon>Eukaryota</taxon>
        <taxon>Fungi</taxon>
        <taxon>Dikarya</taxon>
        <taxon>Ascomycota</taxon>
        <taxon>Pezizomycotina</taxon>
        <taxon>Dothideomycetes</taxon>
        <taxon>Dothideomycetes incertae sedis</taxon>
        <taxon>Botryosphaeriales</taxon>
        <taxon>Saccharataceae</taxon>
        <taxon>Saccharata</taxon>
    </lineage>
</organism>
<dbReference type="OrthoDB" id="40334at2759"/>